<keyword evidence="7" id="KW-0998">Cell outer membrane</keyword>
<dbReference type="InterPro" id="IPR003423">
    <property type="entry name" value="OMP_efflux"/>
</dbReference>
<protein>
    <submittedName>
        <fullName evidence="10">Type I secretion outer membrane protein, TolC family</fullName>
    </submittedName>
</protein>
<comment type="similarity">
    <text evidence="2">Belongs to the outer membrane factor (OMF) (TC 1.B.17) family.</text>
</comment>
<keyword evidence="3" id="KW-0813">Transport</keyword>
<sequence length="423" mass="48415">MRTKFIVAILLILASTTTAQTLEECQKAAEKNYPLIKQYGLIAQTTELTVSNIQKEWLPKIAVSAQATYQSNVVAWPERIQSIYQQMGLAMKGLKKDQYKMAIDLQQTLYDGGTIASKQAIARQEAKVQEAENQTKLYQVHHRVNEMYFALLLLNEQIKLNNNVKSLLLASENKLAAMVKSGTAATSDLDNVKAERLSAEQQYTSLKAEQQMLQHILTTFCGIKVENVQKPTPVSTDTLTNNRPELQLFNSKLKLSEAQEKALNTRLHPTLALFAQGYYGYPGMNMFNDMIEHKWRLNGIVGVKLSWNVGALYTRKNDKARLRLQRELIENERKVFLFNNSMEQIRQNSNINRFKTMMQTDKEIIALRTNVRKAAESKLLHGIIDVNSLLREINNENAAKVQWAIHEIDMLKEMYNLKYTNNQ</sequence>
<dbReference type="GO" id="GO:1990281">
    <property type="term" value="C:efflux pump complex"/>
    <property type="evidence" value="ECO:0007669"/>
    <property type="project" value="TreeGrafter"/>
</dbReference>
<evidence type="ECO:0000256" key="1">
    <source>
        <dbReference type="ARBA" id="ARBA00004442"/>
    </source>
</evidence>
<evidence type="ECO:0000313" key="11">
    <source>
        <dbReference type="Proteomes" id="UP000254235"/>
    </source>
</evidence>
<evidence type="ECO:0000256" key="9">
    <source>
        <dbReference type="SAM" id="SignalP"/>
    </source>
</evidence>
<dbReference type="GeneID" id="78571917"/>
<evidence type="ECO:0000256" key="4">
    <source>
        <dbReference type="ARBA" id="ARBA00022452"/>
    </source>
</evidence>
<dbReference type="PANTHER" id="PTHR30026">
    <property type="entry name" value="OUTER MEMBRANE PROTEIN TOLC"/>
    <property type="match status" value="1"/>
</dbReference>
<reference evidence="10 11" key="1">
    <citation type="submission" date="2018-06" db="EMBL/GenBank/DDBJ databases">
        <authorList>
            <consortium name="Pathogen Informatics"/>
            <person name="Doyle S."/>
        </authorList>
    </citation>
    <scope>NUCLEOTIDE SEQUENCE [LARGE SCALE GENOMIC DNA]</scope>
    <source>
        <strain evidence="10 11">NCTC13043</strain>
    </source>
</reference>
<feature type="chain" id="PRO_5016689855" evidence="9">
    <location>
        <begin position="20"/>
        <end position="423"/>
    </location>
</feature>
<organism evidence="10 11">
    <name type="scientific">Prevotella pallens</name>
    <dbReference type="NCBI Taxonomy" id="60133"/>
    <lineage>
        <taxon>Bacteria</taxon>
        <taxon>Pseudomonadati</taxon>
        <taxon>Bacteroidota</taxon>
        <taxon>Bacteroidia</taxon>
        <taxon>Bacteroidales</taxon>
        <taxon>Prevotellaceae</taxon>
        <taxon>Prevotella</taxon>
    </lineage>
</organism>
<evidence type="ECO:0000256" key="8">
    <source>
        <dbReference type="SAM" id="Coils"/>
    </source>
</evidence>
<keyword evidence="9" id="KW-0732">Signal</keyword>
<dbReference type="EMBL" id="UGTP01000003">
    <property type="protein sequence ID" value="SUC37806.1"/>
    <property type="molecule type" value="Genomic_DNA"/>
</dbReference>
<dbReference type="SUPFAM" id="SSF56954">
    <property type="entry name" value="Outer membrane efflux proteins (OEP)"/>
    <property type="match status" value="1"/>
</dbReference>
<keyword evidence="5" id="KW-0812">Transmembrane</keyword>
<keyword evidence="8" id="KW-0175">Coiled coil</keyword>
<dbReference type="GO" id="GO:0009279">
    <property type="term" value="C:cell outer membrane"/>
    <property type="evidence" value="ECO:0007669"/>
    <property type="project" value="UniProtKB-SubCell"/>
</dbReference>
<evidence type="ECO:0000256" key="3">
    <source>
        <dbReference type="ARBA" id="ARBA00022448"/>
    </source>
</evidence>
<accession>A0A379GA79</accession>
<feature type="signal peptide" evidence="9">
    <location>
        <begin position="1"/>
        <end position="19"/>
    </location>
</feature>
<proteinExistence type="inferred from homology"/>
<dbReference type="GO" id="GO:0015288">
    <property type="term" value="F:porin activity"/>
    <property type="evidence" value="ECO:0007669"/>
    <property type="project" value="TreeGrafter"/>
</dbReference>
<comment type="subcellular location">
    <subcellularLocation>
        <location evidence="1">Cell outer membrane</location>
    </subcellularLocation>
</comment>
<evidence type="ECO:0000256" key="2">
    <source>
        <dbReference type="ARBA" id="ARBA00007613"/>
    </source>
</evidence>
<keyword evidence="4" id="KW-1134">Transmembrane beta strand</keyword>
<evidence type="ECO:0000313" key="10">
    <source>
        <dbReference type="EMBL" id="SUC37806.1"/>
    </source>
</evidence>
<keyword evidence="6" id="KW-0472">Membrane</keyword>
<name>A0A379GA79_9BACT</name>
<dbReference type="OrthoDB" id="976750at2"/>
<dbReference type="Proteomes" id="UP000254235">
    <property type="component" value="Unassembled WGS sequence"/>
</dbReference>
<dbReference type="InterPro" id="IPR051906">
    <property type="entry name" value="TolC-like"/>
</dbReference>
<dbReference type="RefSeq" id="WP_115084163.1">
    <property type="nucleotide sequence ID" value="NZ_UGTP01000003.1"/>
</dbReference>
<dbReference type="AlphaFoldDB" id="A0A379GA79"/>
<evidence type="ECO:0000256" key="5">
    <source>
        <dbReference type="ARBA" id="ARBA00022692"/>
    </source>
</evidence>
<feature type="coiled-coil region" evidence="8">
    <location>
        <begin position="114"/>
        <end position="141"/>
    </location>
</feature>
<dbReference type="Pfam" id="PF02321">
    <property type="entry name" value="OEP"/>
    <property type="match status" value="1"/>
</dbReference>
<dbReference type="Gene3D" id="1.20.1600.10">
    <property type="entry name" value="Outer membrane efflux proteins (OEP)"/>
    <property type="match status" value="1"/>
</dbReference>
<evidence type="ECO:0000256" key="7">
    <source>
        <dbReference type="ARBA" id="ARBA00023237"/>
    </source>
</evidence>
<gene>
    <name evidence="10" type="ORF">NCTC13043_02304</name>
</gene>
<dbReference type="GO" id="GO:0015562">
    <property type="term" value="F:efflux transmembrane transporter activity"/>
    <property type="evidence" value="ECO:0007669"/>
    <property type="project" value="InterPro"/>
</dbReference>
<dbReference type="PANTHER" id="PTHR30026:SF20">
    <property type="entry name" value="OUTER MEMBRANE PROTEIN TOLC"/>
    <property type="match status" value="1"/>
</dbReference>
<evidence type="ECO:0000256" key="6">
    <source>
        <dbReference type="ARBA" id="ARBA00023136"/>
    </source>
</evidence>